<protein>
    <submittedName>
        <fullName evidence="5">Flagellin/flagellar hook associated protein</fullName>
    </submittedName>
</protein>
<sequence>MGDIKANGNTGLETSTDITNLKTDFETNIKNYVGDNTKVKLNWGTDEDDVGSILGSDHGGAAIKDEDVISGTTAVTEQPLAGKFEIIWPEEDTSNSELTIQVGANAAQTLNIGLRDMRASALGLSGLQITDNKKASDAIGKCDSAILRVSTFRSSLGACQNRLEHTIANLNNTAENLSASESCIRDVDMAKEMMNFSKNNILMQAAQSMLAQANGQPQGILQLLR</sequence>
<evidence type="ECO:0000313" key="6">
    <source>
        <dbReference type="Proteomes" id="UP000250223"/>
    </source>
</evidence>
<evidence type="ECO:0000256" key="2">
    <source>
        <dbReference type="ARBA" id="ARBA00005709"/>
    </source>
</evidence>
<evidence type="ECO:0000313" key="5">
    <source>
        <dbReference type="EMBL" id="SQB35729.1"/>
    </source>
</evidence>
<dbReference type="InterPro" id="IPR001492">
    <property type="entry name" value="Flagellin"/>
</dbReference>
<dbReference type="PANTHER" id="PTHR42792">
    <property type="entry name" value="FLAGELLIN"/>
    <property type="match status" value="1"/>
</dbReference>
<dbReference type="RefSeq" id="WP_095177867.1">
    <property type="nucleotide sequence ID" value="NZ_LT906477.1"/>
</dbReference>
<accession>A0A240AEN5</accession>
<keyword evidence="5" id="KW-0969">Cilium</keyword>
<evidence type="ECO:0000256" key="3">
    <source>
        <dbReference type="ARBA" id="ARBA00023143"/>
    </source>
</evidence>
<gene>
    <name evidence="5" type="primary">yvzB</name>
    <name evidence="5" type="ORF">NCTC13028_02129</name>
</gene>
<evidence type="ECO:0000256" key="1">
    <source>
        <dbReference type="ARBA" id="ARBA00004365"/>
    </source>
</evidence>
<reference evidence="5 6" key="1">
    <citation type="submission" date="2018-06" db="EMBL/GenBank/DDBJ databases">
        <authorList>
            <consortium name="Pathogen Informatics"/>
            <person name="Doyle S."/>
        </authorList>
    </citation>
    <scope>NUCLEOTIDE SEQUENCE [LARGE SCALE GENOMIC DNA]</scope>
    <source>
        <strain evidence="5 6">NCTC13028</strain>
    </source>
</reference>
<dbReference type="Gene3D" id="6.10.10.10">
    <property type="entry name" value="Flagellar export chaperone, C-terminal domain"/>
    <property type="match status" value="1"/>
</dbReference>
<dbReference type="SUPFAM" id="SSF64518">
    <property type="entry name" value="Phase 1 flagellin"/>
    <property type="match status" value="1"/>
</dbReference>
<dbReference type="InterPro" id="IPR046358">
    <property type="entry name" value="Flagellin_C"/>
</dbReference>
<dbReference type="GO" id="GO:0009288">
    <property type="term" value="C:bacterial-type flagellum"/>
    <property type="evidence" value="ECO:0007669"/>
    <property type="project" value="UniProtKB-SubCell"/>
</dbReference>
<dbReference type="PANTHER" id="PTHR42792:SF2">
    <property type="entry name" value="FLAGELLIN"/>
    <property type="match status" value="1"/>
</dbReference>
<keyword evidence="5" id="KW-0966">Cell projection</keyword>
<evidence type="ECO:0000259" key="4">
    <source>
        <dbReference type="Pfam" id="PF00700"/>
    </source>
</evidence>
<dbReference type="Proteomes" id="UP000250223">
    <property type="component" value="Unassembled WGS sequence"/>
</dbReference>
<dbReference type="GeneID" id="79382754"/>
<dbReference type="Pfam" id="PF00700">
    <property type="entry name" value="Flagellin_C"/>
    <property type="match status" value="1"/>
</dbReference>
<keyword evidence="5" id="KW-0282">Flagellum</keyword>
<organism evidence="5 6">
    <name type="scientific">Clostridium cochlearium</name>
    <dbReference type="NCBI Taxonomy" id="1494"/>
    <lineage>
        <taxon>Bacteria</taxon>
        <taxon>Bacillati</taxon>
        <taxon>Bacillota</taxon>
        <taxon>Clostridia</taxon>
        <taxon>Eubacteriales</taxon>
        <taxon>Clostridiaceae</taxon>
        <taxon>Clostridium</taxon>
    </lineage>
</organism>
<feature type="domain" description="Flagellin C-terminal" evidence="4">
    <location>
        <begin position="140"/>
        <end position="224"/>
    </location>
</feature>
<proteinExistence type="inferred from homology"/>
<dbReference type="InterPro" id="IPR042187">
    <property type="entry name" value="Flagellin_C_sub2"/>
</dbReference>
<dbReference type="Gene3D" id="1.20.1330.10">
    <property type="entry name" value="f41 fragment of flagellin, N-terminal domain"/>
    <property type="match status" value="1"/>
</dbReference>
<comment type="similarity">
    <text evidence="2">Belongs to the bacterial flagellin family.</text>
</comment>
<keyword evidence="3" id="KW-0975">Bacterial flagellum</keyword>
<dbReference type="EMBL" id="UAWC01000025">
    <property type="protein sequence ID" value="SQB35729.1"/>
    <property type="molecule type" value="Genomic_DNA"/>
</dbReference>
<comment type="subcellular location">
    <subcellularLocation>
        <location evidence="1">Bacterial flagellum</location>
    </subcellularLocation>
</comment>
<dbReference type="GO" id="GO:0005198">
    <property type="term" value="F:structural molecule activity"/>
    <property type="evidence" value="ECO:0007669"/>
    <property type="project" value="InterPro"/>
</dbReference>
<name>A0A240AEN5_CLOCO</name>
<dbReference type="AlphaFoldDB" id="A0A240AEN5"/>